<dbReference type="GO" id="GO:0033617">
    <property type="term" value="P:mitochondrial respiratory chain complex IV assembly"/>
    <property type="evidence" value="ECO:0007669"/>
    <property type="project" value="TreeGrafter"/>
</dbReference>
<dbReference type="Pfam" id="PF15786">
    <property type="entry name" value="PET117"/>
    <property type="match status" value="1"/>
</dbReference>
<reference evidence="7" key="1">
    <citation type="journal article" date="2020" name="Stud. Mycol.">
        <title>101 Dothideomycetes genomes: a test case for predicting lifestyles and emergence of pathogens.</title>
        <authorList>
            <person name="Haridas S."/>
            <person name="Albert R."/>
            <person name="Binder M."/>
            <person name="Bloem J."/>
            <person name="Labutti K."/>
            <person name="Salamov A."/>
            <person name="Andreopoulos B."/>
            <person name="Baker S."/>
            <person name="Barry K."/>
            <person name="Bills G."/>
            <person name="Bluhm B."/>
            <person name="Cannon C."/>
            <person name="Castanera R."/>
            <person name="Culley D."/>
            <person name="Daum C."/>
            <person name="Ezra D."/>
            <person name="Gonzalez J."/>
            <person name="Henrissat B."/>
            <person name="Kuo A."/>
            <person name="Liang C."/>
            <person name="Lipzen A."/>
            <person name="Lutzoni F."/>
            <person name="Magnuson J."/>
            <person name="Mondo S."/>
            <person name="Nolan M."/>
            <person name="Ohm R."/>
            <person name="Pangilinan J."/>
            <person name="Park H.-J."/>
            <person name="Ramirez L."/>
            <person name="Alfaro M."/>
            <person name="Sun H."/>
            <person name="Tritt A."/>
            <person name="Yoshinaga Y."/>
            <person name="Zwiers L.-H."/>
            <person name="Turgeon B."/>
            <person name="Goodwin S."/>
            <person name="Spatafora J."/>
            <person name="Crous P."/>
            <person name="Grigoriev I."/>
        </authorList>
    </citation>
    <scope>NUCLEOTIDE SEQUENCE</scope>
    <source>
        <strain evidence="7">HMLAC05119</strain>
    </source>
</reference>
<sequence length="113" mass="12484">MQGPLLAAALGHSLRLHHLNLTTTLDAMSRASQITLATTCLGAISIVVAVHYAQKIEKAAMHAGVIRDYEQQRLKRERQADFEMQRALEEEYRKIQTVSDGRGSAPQQENTAG</sequence>
<evidence type="ECO:0000313" key="7">
    <source>
        <dbReference type="EMBL" id="KAF1914186.1"/>
    </source>
</evidence>
<dbReference type="PANTHER" id="PTHR28163:SF1">
    <property type="entry name" value="PROTEIN PET117 HOMOLOG, MITOCHONDRIAL"/>
    <property type="match status" value="1"/>
</dbReference>
<evidence type="ECO:0000256" key="3">
    <source>
        <dbReference type="ARBA" id="ARBA00022946"/>
    </source>
</evidence>
<dbReference type="EMBL" id="ML979137">
    <property type="protein sequence ID" value="KAF1914186.1"/>
    <property type="molecule type" value="Genomic_DNA"/>
</dbReference>
<dbReference type="PANTHER" id="PTHR28163">
    <property type="entry name" value="PROTEIN PET117 HOMOLOG, MITOCHONDRIAL"/>
    <property type="match status" value="1"/>
</dbReference>
<protein>
    <recommendedName>
        <fullName evidence="9">Cytochrome c oxidase assembly protein</fullName>
    </recommendedName>
</protein>
<dbReference type="Proteomes" id="UP000800096">
    <property type="component" value="Unassembled WGS sequence"/>
</dbReference>
<evidence type="ECO:0000256" key="5">
    <source>
        <dbReference type="SAM" id="MobiDB-lite"/>
    </source>
</evidence>
<name>A0A6A5QHL2_AMPQU</name>
<keyword evidence="4" id="KW-0496">Mitochondrion</keyword>
<accession>A0A6A5QHL2</accession>
<evidence type="ECO:0000256" key="2">
    <source>
        <dbReference type="ARBA" id="ARBA00008197"/>
    </source>
</evidence>
<keyword evidence="3" id="KW-0809">Transit peptide</keyword>
<comment type="subcellular location">
    <subcellularLocation>
        <location evidence="1">Mitochondrion</location>
    </subcellularLocation>
</comment>
<keyword evidence="6" id="KW-0472">Membrane</keyword>
<evidence type="ECO:0000256" key="1">
    <source>
        <dbReference type="ARBA" id="ARBA00004173"/>
    </source>
</evidence>
<keyword evidence="8" id="KW-1185">Reference proteome</keyword>
<organism evidence="7 8">
    <name type="scientific">Ampelomyces quisqualis</name>
    <name type="common">Powdery mildew agent</name>
    <dbReference type="NCBI Taxonomy" id="50730"/>
    <lineage>
        <taxon>Eukaryota</taxon>
        <taxon>Fungi</taxon>
        <taxon>Dikarya</taxon>
        <taxon>Ascomycota</taxon>
        <taxon>Pezizomycotina</taxon>
        <taxon>Dothideomycetes</taxon>
        <taxon>Pleosporomycetidae</taxon>
        <taxon>Pleosporales</taxon>
        <taxon>Pleosporineae</taxon>
        <taxon>Phaeosphaeriaceae</taxon>
        <taxon>Ampelomyces</taxon>
    </lineage>
</organism>
<keyword evidence="6" id="KW-0812">Transmembrane</keyword>
<evidence type="ECO:0000256" key="6">
    <source>
        <dbReference type="SAM" id="Phobius"/>
    </source>
</evidence>
<dbReference type="GO" id="GO:0005739">
    <property type="term" value="C:mitochondrion"/>
    <property type="evidence" value="ECO:0007669"/>
    <property type="project" value="UniProtKB-SubCell"/>
</dbReference>
<proteinExistence type="inferred from homology"/>
<dbReference type="AlphaFoldDB" id="A0A6A5QHL2"/>
<evidence type="ECO:0000256" key="4">
    <source>
        <dbReference type="ARBA" id="ARBA00023128"/>
    </source>
</evidence>
<dbReference type="OrthoDB" id="76305at2759"/>
<keyword evidence="6" id="KW-1133">Transmembrane helix</keyword>
<feature type="transmembrane region" description="Helical" evidence="6">
    <location>
        <begin position="31"/>
        <end position="53"/>
    </location>
</feature>
<evidence type="ECO:0008006" key="9">
    <source>
        <dbReference type="Google" id="ProtNLM"/>
    </source>
</evidence>
<feature type="region of interest" description="Disordered" evidence="5">
    <location>
        <begin position="93"/>
        <end position="113"/>
    </location>
</feature>
<evidence type="ECO:0000313" key="8">
    <source>
        <dbReference type="Proteomes" id="UP000800096"/>
    </source>
</evidence>
<dbReference type="InterPro" id="IPR031568">
    <property type="entry name" value="Pet117"/>
</dbReference>
<comment type="similarity">
    <text evidence="2">Belongs to the PET117 family.</text>
</comment>
<gene>
    <name evidence="7" type="ORF">BDU57DRAFT_519025</name>
</gene>